<feature type="transmembrane region" description="Helical" evidence="1">
    <location>
        <begin position="182"/>
        <end position="204"/>
    </location>
</feature>
<feature type="transmembrane region" description="Helical" evidence="1">
    <location>
        <begin position="247"/>
        <end position="269"/>
    </location>
</feature>
<gene>
    <name evidence="2" type="ORF">R2X38_01325</name>
</gene>
<evidence type="ECO:0000313" key="3">
    <source>
        <dbReference type="Proteomes" id="UP001186452"/>
    </source>
</evidence>
<feature type="transmembrane region" description="Helical" evidence="1">
    <location>
        <begin position="90"/>
        <end position="112"/>
    </location>
</feature>
<evidence type="ECO:0000256" key="1">
    <source>
        <dbReference type="SAM" id="Phobius"/>
    </source>
</evidence>
<evidence type="ECO:0008006" key="4">
    <source>
        <dbReference type="Google" id="ProtNLM"/>
    </source>
</evidence>
<keyword evidence="1" id="KW-0812">Transmembrane</keyword>
<protein>
    <recommendedName>
        <fullName evidence="4">Na+-dependent transporter</fullName>
    </recommendedName>
</protein>
<dbReference type="EMBL" id="JAWJZI010000001">
    <property type="protein sequence ID" value="MDV5167636.1"/>
    <property type="molecule type" value="Genomic_DNA"/>
</dbReference>
<proteinExistence type="predicted"/>
<dbReference type="Gene3D" id="1.20.1530.20">
    <property type="match status" value="1"/>
</dbReference>
<feature type="transmembrane region" description="Helical" evidence="1">
    <location>
        <begin position="145"/>
        <end position="170"/>
    </location>
</feature>
<comment type="caution">
    <text evidence="2">The sequence shown here is derived from an EMBL/GenBank/DDBJ whole genome shotgun (WGS) entry which is preliminary data.</text>
</comment>
<sequence length="341" mass="37713">MLERQFPCISRGFPVTITQQKYFRNCVMLSFLAKHSSILLIVATLLGFLWPEASHAVFPTLPYVLFFLMLFTLVGIEQTSLLKTLKQKQCWGYALLHSLGMTIIAASLAIAFNASEPLLIAIVAVTATGSLFATPAIARSVGLDALSAMAMTIATTLMMPLVLYINLLIFQSDGFTLDMASYSLRLLIFIVCPMAFSALVYRFIPRQTLKRVHGKLSHLTIILVFAFPFGLIGPFRDIFDTSPTLAGQYLAIATGLCFLFFIAIAALYFRQGKDAALLTAITSANRNVLLTFTVAGSYLGPDFLILLGALQMPTYALPLFIRWINNTITTRDYSPQTHQHK</sequence>
<feature type="transmembrane region" description="Helical" evidence="1">
    <location>
        <begin position="216"/>
        <end position="235"/>
    </location>
</feature>
<feature type="transmembrane region" description="Helical" evidence="1">
    <location>
        <begin position="31"/>
        <end position="50"/>
    </location>
</feature>
<accession>A0ABU3ZC31</accession>
<keyword evidence="1" id="KW-0472">Membrane</keyword>
<feature type="transmembrane region" description="Helical" evidence="1">
    <location>
        <begin position="118"/>
        <end position="138"/>
    </location>
</feature>
<evidence type="ECO:0000313" key="2">
    <source>
        <dbReference type="EMBL" id="MDV5167636.1"/>
    </source>
</evidence>
<keyword evidence="1" id="KW-1133">Transmembrane helix</keyword>
<dbReference type="InterPro" id="IPR038770">
    <property type="entry name" value="Na+/solute_symporter_sf"/>
</dbReference>
<keyword evidence="3" id="KW-1185">Reference proteome</keyword>
<name>A0ABU3ZC31_9GAMM</name>
<dbReference type="Proteomes" id="UP001186452">
    <property type="component" value="Unassembled WGS sequence"/>
</dbReference>
<reference evidence="2 3" key="1">
    <citation type="submission" date="2023-10" db="EMBL/GenBank/DDBJ databases">
        <title>Marine bacteria isolated from horseshoe crab.</title>
        <authorList>
            <person name="Cheng T.H."/>
        </authorList>
    </citation>
    <scope>NUCLEOTIDE SEQUENCE [LARGE SCALE GENOMIC DNA]</scope>
    <source>
        <strain evidence="2 3">HSC6</strain>
    </source>
</reference>
<feature type="transmembrane region" description="Helical" evidence="1">
    <location>
        <begin position="56"/>
        <end position="78"/>
    </location>
</feature>
<organism evidence="2 3">
    <name type="scientific">Photobacterium rosenbergii</name>
    <dbReference type="NCBI Taxonomy" id="294936"/>
    <lineage>
        <taxon>Bacteria</taxon>
        <taxon>Pseudomonadati</taxon>
        <taxon>Pseudomonadota</taxon>
        <taxon>Gammaproteobacteria</taxon>
        <taxon>Vibrionales</taxon>
        <taxon>Vibrionaceae</taxon>
        <taxon>Photobacterium</taxon>
    </lineage>
</organism>